<organism evidence="1">
    <name type="scientific">Anguilla anguilla</name>
    <name type="common">European freshwater eel</name>
    <name type="synonym">Muraena anguilla</name>
    <dbReference type="NCBI Taxonomy" id="7936"/>
    <lineage>
        <taxon>Eukaryota</taxon>
        <taxon>Metazoa</taxon>
        <taxon>Chordata</taxon>
        <taxon>Craniata</taxon>
        <taxon>Vertebrata</taxon>
        <taxon>Euteleostomi</taxon>
        <taxon>Actinopterygii</taxon>
        <taxon>Neopterygii</taxon>
        <taxon>Teleostei</taxon>
        <taxon>Anguilliformes</taxon>
        <taxon>Anguillidae</taxon>
        <taxon>Anguilla</taxon>
    </lineage>
</organism>
<sequence length="57" mass="6588">MAEQGRGSEHLQHSTDGLKALLPVKRTSSCKPALELQYTFRTQLFHLPWHWSLNCTH</sequence>
<dbReference type="EMBL" id="GBXM01007128">
    <property type="protein sequence ID" value="JAI01450.1"/>
    <property type="molecule type" value="Transcribed_RNA"/>
</dbReference>
<protein>
    <submittedName>
        <fullName evidence="1">Uncharacterized protein</fullName>
    </submittedName>
</protein>
<dbReference type="AlphaFoldDB" id="A0A0E9XFN1"/>
<evidence type="ECO:0000313" key="1">
    <source>
        <dbReference type="EMBL" id="JAI01450.1"/>
    </source>
</evidence>
<accession>A0A0E9XFN1</accession>
<reference evidence="1" key="1">
    <citation type="submission" date="2014-11" db="EMBL/GenBank/DDBJ databases">
        <authorList>
            <person name="Amaro Gonzalez C."/>
        </authorList>
    </citation>
    <scope>NUCLEOTIDE SEQUENCE</scope>
</reference>
<name>A0A0E9XFN1_ANGAN</name>
<proteinExistence type="predicted"/>
<reference evidence="1" key="2">
    <citation type="journal article" date="2015" name="Fish Shellfish Immunol.">
        <title>Early steps in the European eel (Anguilla anguilla)-Vibrio vulnificus interaction in the gills: Role of the RtxA13 toxin.</title>
        <authorList>
            <person name="Callol A."/>
            <person name="Pajuelo D."/>
            <person name="Ebbesson L."/>
            <person name="Teles M."/>
            <person name="MacKenzie S."/>
            <person name="Amaro C."/>
        </authorList>
    </citation>
    <scope>NUCLEOTIDE SEQUENCE</scope>
</reference>